<evidence type="ECO:0000256" key="1">
    <source>
        <dbReference type="SAM" id="MobiDB-lite"/>
    </source>
</evidence>
<name>A0A4Z0A3S3_9AGAM</name>
<reference evidence="2 3" key="1">
    <citation type="submission" date="2019-02" db="EMBL/GenBank/DDBJ databases">
        <title>Genome sequencing of the rare red list fungi Hericium alpestre (H. flagellum).</title>
        <authorList>
            <person name="Buettner E."/>
            <person name="Kellner H."/>
        </authorList>
    </citation>
    <scope>NUCLEOTIDE SEQUENCE [LARGE SCALE GENOMIC DNA]</scope>
    <source>
        <strain evidence="2 3">DSM 108284</strain>
    </source>
</reference>
<comment type="caution">
    <text evidence="2">The sequence shown here is derived from an EMBL/GenBank/DDBJ whole genome shotgun (WGS) entry which is preliminary data.</text>
</comment>
<keyword evidence="3" id="KW-1185">Reference proteome</keyword>
<dbReference type="OrthoDB" id="10256743at2759"/>
<feature type="compositionally biased region" description="Basic residues" evidence="1">
    <location>
        <begin position="425"/>
        <end position="434"/>
    </location>
</feature>
<feature type="compositionally biased region" description="Basic and acidic residues" evidence="1">
    <location>
        <begin position="389"/>
        <end position="399"/>
    </location>
</feature>
<protein>
    <submittedName>
        <fullName evidence="2">Uncharacterized protein</fullName>
    </submittedName>
</protein>
<gene>
    <name evidence="2" type="ORF">EWM64_g3031</name>
</gene>
<dbReference type="AlphaFoldDB" id="A0A4Z0A3S3"/>
<accession>A0A4Z0A3S3</accession>
<dbReference type="Proteomes" id="UP000298061">
    <property type="component" value="Unassembled WGS sequence"/>
</dbReference>
<sequence>MASVQAPQVVVAESIKPSSDTAAVPAPVPLSFPAFLRNPGLNNRYAHLISDDESRPVASVPALSKKSLRRHDNEGKRWVRRKDNGTPFHGKPTHRSPCEAGSRPSSPPCDLHLPNTPPAIPASQLVSSTGDDAPASNLLTAHAGRFGRTLRGMRRTLRKAGPRTQALVHGVETELLEWLQDAHVSIRTSADGLDADGFDFPGRAVGGQEGVREVERTPARLVWWIEDDAWARYVVHCCARYHEVVSFSKDTAEHRLTYLLRPNATRPDRSARDHLVTPPTTDHDVSSLSAYDSDLVSSFSDIQSDGLSDIISDSEHGNASGDAAPAGRAPLSDIASDVEADVEADIASERAPSRGSIGSLYHAALEEAEAWSVEGASDLDRAIDELSLQDDAHPDDTPSRFRRAIPHRNSVWNRTRSGSSPSRSPARRAGRRMRNMPLSSMEKTTGRKEGKSFFEYLFE</sequence>
<feature type="compositionally biased region" description="Low complexity" evidence="1">
    <location>
        <begin position="413"/>
        <end position="424"/>
    </location>
</feature>
<evidence type="ECO:0000313" key="3">
    <source>
        <dbReference type="Proteomes" id="UP000298061"/>
    </source>
</evidence>
<dbReference type="EMBL" id="SFCI01000264">
    <property type="protein sequence ID" value="TFY80977.1"/>
    <property type="molecule type" value="Genomic_DNA"/>
</dbReference>
<feature type="region of interest" description="Disordered" evidence="1">
    <location>
        <begin position="389"/>
        <end position="447"/>
    </location>
</feature>
<dbReference type="STRING" id="135208.A0A4Z0A3S3"/>
<organism evidence="2 3">
    <name type="scientific">Hericium alpestre</name>
    <dbReference type="NCBI Taxonomy" id="135208"/>
    <lineage>
        <taxon>Eukaryota</taxon>
        <taxon>Fungi</taxon>
        <taxon>Dikarya</taxon>
        <taxon>Basidiomycota</taxon>
        <taxon>Agaricomycotina</taxon>
        <taxon>Agaricomycetes</taxon>
        <taxon>Russulales</taxon>
        <taxon>Hericiaceae</taxon>
        <taxon>Hericium</taxon>
    </lineage>
</organism>
<feature type="compositionally biased region" description="Basic and acidic residues" evidence="1">
    <location>
        <begin position="268"/>
        <end position="285"/>
    </location>
</feature>
<feature type="region of interest" description="Disordered" evidence="1">
    <location>
        <begin position="310"/>
        <end position="329"/>
    </location>
</feature>
<evidence type="ECO:0000313" key="2">
    <source>
        <dbReference type="EMBL" id="TFY80977.1"/>
    </source>
</evidence>
<proteinExistence type="predicted"/>
<feature type="region of interest" description="Disordered" evidence="1">
    <location>
        <begin position="68"/>
        <end position="136"/>
    </location>
</feature>
<feature type="compositionally biased region" description="Basic and acidic residues" evidence="1">
    <location>
        <begin position="70"/>
        <end position="84"/>
    </location>
</feature>
<feature type="region of interest" description="Disordered" evidence="1">
    <location>
        <begin position="268"/>
        <end position="287"/>
    </location>
</feature>